<protein>
    <submittedName>
        <fullName evidence="2">ATP-dependent DNA helicase Q1</fullName>
    </submittedName>
</protein>
<dbReference type="AlphaFoldDB" id="A0A8H4KVR6"/>
<feature type="compositionally biased region" description="Low complexity" evidence="1">
    <location>
        <begin position="354"/>
        <end position="367"/>
    </location>
</feature>
<gene>
    <name evidence="2" type="ORF">FALBO_15372</name>
</gene>
<feature type="non-terminal residue" evidence="2">
    <location>
        <position position="381"/>
    </location>
</feature>
<keyword evidence="2" id="KW-0067">ATP-binding</keyword>
<sequence>MPAHAAERDQEERQISQRPGLGIFMHLPEYPFVICKKCEFGCVAKEADSHLRDQHNIPAPARRAIVQAIQAIPGIIQDQAGLRDFQFPAPTTKPVPFIAPARDDGIGCHRCPFVIRTVQGIQKHYRESHGWANDWKKGGDVAKRAGEERQMPWRTGVRCQRFFVRRAASRWFEVGRPETGEQGEQRVAEEDSFKDAIKFFDRIYQEDEEAFESEAKASIQEASDKWEAERWLNRCGWARHLEGIERDRLRAVLRPIGEDELVLQRMWEIFEHVLESAYAAASQCYPGTAELFEIERKEAHITTTKPFQGLMEPDGWERYKAWWKTLMSIWKRLESWGSEEGDGSDSGSDDSSEDGSSSSSNHDGGSSRPPYRMTTRQEELW</sequence>
<reference evidence="2 3" key="1">
    <citation type="submission" date="2020-01" db="EMBL/GenBank/DDBJ databases">
        <title>Identification and distribution of gene clusters putatively required for synthesis of sphingolipid metabolism inhibitors in phylogenetically diverse species of the filamentous fungus Fusarium.</title>
        <authorList>
            <person name="Kim H.-S."/>
            <person name="Busman M."/>
            <person name="Brown D.W."/>
            <person name="Divon H."/>
            <person name="Uhlig S."/>
            <person name="Proctor R.H."/>
        </authorList>
    </citation>
    <scope>NUCLEOTIDE SEQUENCE [LARGE SCALE GENOMIC DNA]</scope>
    <source>
        <strain evidence="2 3">NRRL 20459</strain>
    </source>
</reference>
<feature type="region of interest" description="Disordered" evidence="1">
    <location>
        <begin position="337"/>
        <end position="381"/>
    </location>
</feature>
<keyword evidence="2" id="KW-0378">Hydrolase</keyword>
<evidence type="ECO:0000256" key="1">
    <source>
        <dbReference type="SAM" id="MobiDB-lite"/>
    </source>
</evidence>
<dbReference type="InterPro" id="IPR022698">
    <property type="entry name" value="OrsD"/>
</dbReference>
<evidence type="ECO:0000313" key="2">
    <source>
        <dbReference type="EMBL" id="KAF4456608.1"/>
    </source>
</evidence>
<dbReference type="Pfam" id="PF12013">
    <property type="entry name" value="OrsD"/>
    <property type="match status" value="1"/>
</dbReference>
<dbReference type="Proteomes" id="UP000554235">
    <property type="component" value="Unassembled WGS sequence"/>
</dbReference>
<evidence type="ECO:0000313" key="3">
    <source>
        <dbReference type="Proteomes" id="UP000554235"/>
    </source>
</evidence>
<keyword evidence="2" id="KW-0547">Nucleotide-binding</keyword>
<dbReference type="OrthoDB" id="5244177at2759"/>
<dbReference type="EMBL" id="JAADYS010002658">
    <property type="protein sequence ID" value="KAF4456608.1"/>
    <property type="molecule type" value="Genomic_DNA"/>
</dbReference>
<accession>A0A8H4KVR6</accession>
<keyword evidence="3" id="KW-1185">Reference proteome</keyword>
<dbReference type="GO" id="GO:0004386">
    <property type="term" value="F:helicase activity"/>
    <property type="evidence" value="ECO:0007669"/>
    <property type="project" value="UniProtKB-KW"/>
</dbReference>
<name>A0A8H4KVR6_9HYPO</name>
<comment type="caution">
    <text evidence="2">The sequence shown here is derived from an EMBL/GenBank/DDBJ whole genome shotgun (WGS) entry which is preliminary data.</text>
</comment>
<proteinExistence type="predicted"/>
<feature type="compositionally biased region" description="Acidic residues" evidence="1">
    <location>
        <begin position="337"/>
        <end position="353"/>
    </location>
</feature>
<organism evidence="2 3">
    <name type="scientific">Fusarium albosuccineum</name>
    <dbReference type="NCBI Taxonomy" id="1237068"/>
    <lineage>
        <taxon>Eukaryota</taxon>
        <taxon>Fungi</taxon>
        <taxon>Dikarya</taxon>
        <taxon>Ascomycota</taxon>
        <taxon>Pezizomycotina</taxon>
        <taxon>Sordariomycetes</taxon>
        <taxon>Hypocreomycetidae</taxon>
        <taxon>Hypocreales</taxon>
        <taxon>Nectriaceae</taxon>
        <taxon>Fusarium</taxon>
        <taxon>Fusarium decemcellulare species complex</taxon>
    </lineage>
</organism>
<keyword evidence="2" id="KW-0347">Helicase</keyword>